<reference evidence="1 2" key="1">
    <citation type="journal article" date="2022" name="bioRxiv">
        <title>The genome of the oomycete Peronosclerospora sorghi, a cosmopolitan pathogen of maize and sorghum, is inflated with dispersed pseudogenes.</title>
        <authorList>
            <person name="Fletcher K."/>
            <person name="Martin F."/>
            <person name="Isakeit T."/>
            <person name="Cavanaugh K."/>
            <person name="Magill C."/>
            <person name="Michelmore R."/>
        </authorList>
    </citation>
    <scope>NUCLEOTIDE SEQUENCE [LARGE SCALE GENOMIC DNA]</scope>
    <source>
        <strain evidence="1">P6</strain>
    </source>
</reference>
<proteinExistence type="predicted"/>
<organism evidence="1 2">
    <name type="scientific">Peronosclerospora sorghi</name>
    <dbReference type="NCBI Taxonomy" id="230839"/>
    <lineage>
        <taxon>Eukaryota</taxon>
        <taxon>Sar</taxon>
        <taxon>Stramenopiles</taxon>
        <taxon>Oomycota</taxon>
        <taxon>Peronosporomycetes</taxon>
        <taxon>Peronosporales</taxon>
        <taxon>Peronosporaceae</taxon>
        <taxon>Peronosclerospora</taxon>
    </lineage>
</organism>
<sequence>MQMAFTPSPAQYLQSVLNGIPLFRSVSGADSEGYSNNGFMNTIHDLFQGAQEQQHGPPPTGKPFLDKLPIQTEVSTSQSEQPTTSGTIAGTEPEQEPSMPDTTLSVTGVRRQRPTETFRPREVRQRVNEPAPVDDVVDLDFMLEQEADRFMKEEIANSELVSHDDGIKINDSDIATRH</sequence>
<evidence type="ECO:0000313" key="1">
    <source>
        <dbReference type="EMBL" id="KAI9915383.1"/>
    </source>
</evidence>
<dbReference type="EMBL" id="CM047582">
    <property type="protein sequence ID" value="KAI9915383.1"/>
    <property type="molecule type" value="Genomic_DNA"/>
</dbReference>
<name>A0ACC0W980_9STRA</name>
<protein>
    <submittedName>
        <fullName evidence="1">Uncharacterized protein</fullName>
    </submittedName>
</protein>
<evidence type="ECO:0000313" key="2">
    <source>
        <dbReference type="Proteomes" id="UP001163321"/>
    </source>
</evidence>
<accession>A0ACC0W980</accession>
<dbReference type="Proteomes" id="UP001163321">
    <property type="component" value="Chromosome 3"/>
</dbReference>
<comment type="caution">
    <text evidence="1">The sequence shown here is derived from an EMBL/GenBank/DDBJ whole genome shotgun (WGS) entry which is preliminary data.</text>
</comment>
<keyword evidence="2" id="KW-1185">Reference proteome</keyword>
<gene>
    <name evidence="1" type="ORF">PsorP6_006996</name>
</gene>